<dbReference type="InterPro" id="IPR014710">
    <property type="entry name" value="RmlC-like_jellyroll"/>
</dbReference>
<proteinExistence type="predicted"/>
<dbReference type="Proteomes" id="UP001589607">
    <property type="component" value="Unassembled WGS sequence"/>
</dbReference>
<dbReference type="SUPFAM" id="SSF51182">
    <property type="entry name" value="RmlC-like cupins"/>
    <property type="match status" value="1"/>
</dbReference>
<dbReference type="EMBL" id="JBHMEY010000009">
    <property type="protein sequence ID" value="MFB9095730.1"/>
    <property type="molecule type" value="Genomic_DNA"/>
</dbReference>
<comment type="caution">
    <text evidence="1">The sequence shown here is derived from an EMBL/GenBank/DDBJ whole genome shotgun (WGS) entry which is preliminary data.</text>
</comment>
<reference evidence="1 2" key="1">
    <citation type="submission" date="2024-09" db="EMBL/GenBank/DDBJ databases">
        <authorList>
            <person name="Sun Q."/>
            <person name="Mori K."/>
        </authorList>
    </citation>
    <scope>NUCLEOTIDE SEQUENCE [LARGE SCALE GENOMIC DNA]</scope>
    <source>
        <strain evidence="1 2">CECT 7955</strain>
    </source>
</reference>
<evidence type="ECO:0000313" key="1">
    <source>
        <dbReference type="EMBL" id="MFB9095730.1"/>
    </source>
</evidence>
<keyword evidence="2" id="KW-1185">Reference proteome</keyword>
<dbReference type="RefSeq" id="WP_236454948.1">
    <property type="nucleotide sequence ID" value="NZ_CBCSGE010000004.1"/>
</dbReference>
<sequence>MKKTSLTENCVYNETKPAISVLLETESSKEIRILLQKDQVMKAHKAPFPIVIELFEGAIQFGVDTTKYQLKKGDLISLEANVVHDLTGIEDSIIRLTLHKKDTVERVNNVL</sequence>
<organism evidence="1 2">
    <name type="scientific">Flavobacterium jumunjinense</name>
    <dbReference type="NCBI Taxonomy" id="998845"/>
    <lineage>
        <taxon>Bacteria</taxon>
        <taxon>Pseudomonadati</taxon>
        <taxon>Bacteroidota</taxon>
        <taxon>Flavobacteriia</taxon>
        <taxon>Flavobacteriales</taxon>
        <taxon>Flavobacteriaceae</taxon>
        <taxon>Flavobacterium</taxon>
    </lineage>
</organism>
<protein>
    <submittedName>
        <fullName evidence="1">Cupin</fullName>
    </submittedName>
</protein>
<name>A0ABV5GK17_9FLAO</name>
<evidence type="ECO:0000313" key="2">
    <source>
        <dbReference type="Proteomes" id="UP001589607"/>
    </source>
</evidence>
<accession>A0ABV5GK17</accession>
<dbReference type="InterPro" id="IPR011051">
    <property type="entry name" value="RmlC_Cupin_sf"/>
</dbReference>
<gene>
    <name evidence="1" type="ORF">ACFFVF_04330</name>
</gene>
<dbReference type="Gene3D" id="2.60.120.10">
    <property type="entry name" value="Jelly Rolls"/>
    <property type="match status" value="1"/>
</dbReference>